<accession>U4TLW1</accession>
<dbReference type="eggNOG" id="COG2207">
    <property type="taxonomic scope" value="Bacteria"/>
</dbReference>
<dbReference type="EMBL" id="KI271588">
    <property type="protein sequence ID" value="ERL65204.1"/>
    <property type="molecule type" value="Genomic_DNA"/>
</dbReference>
<dbReference type="CDD" id="cd17536">
    <property type="entry name" value="REC_YesN-like"/>
    <property type="match status" value="1"/>
</dbReference>
<keyword evidence="1" id="KW-0805">Transcription regulation</keyword>
<dbReference type="PRINTS" id="PR00032">
    <property type="entry name" value="HTHARAC"/>
</dbReference>
<dbReference type="Gene3D" id="1.10.10.60">
    <property type="entry name" value="Homeodomain-like"/>
    <property type="match status" value="2"/>
</dbReference>
<dbReference type="InterPro" id="IPR020449">
    <property type="entry name" value="Tscrpt_reg_AraC-type_HTH"/>
</dbReference>
<dbReference type="SMART" id="SM00448">
    <property type="entry name" value="REC"/>
    <property type="match status" value="1"/>
</dbReference>
<organism evidence="7 8">
    <name type="scientific">Schleiferilactobacillus shenzhenensis LY-73</name>
    <dbReference type="NCBI Taxonomy" id="1231336"/>
    <lineage>
        <taxon>Bacteria</taxon>
        <taxon>Bacillati</taxon>
        <taxon>Bacillota</taxon>
        <taxon>Bacilli</taxon>
        <taxon>Lactobacillales</taxon>
        <taxon>Lactobacillaceae</taxon>
        <taxon>Schleiferilactobacillus</taxon>
    </lineage>
</organism>
<keyword evidence="8" id="KW-1185">Reference proteome</keyword>
<reference evidence="8" key="1">
    <citation type="journal article" date="2013" name="Genome Announc.">
        <title>Whole-Genome Sequencing of Lactobacillus shenzhenensis Strain LY-73T.</title>
        <authorList>
            <person name="Lin Z."/>
            <person name="Liu Z."/>
            <person name="Yang R."/>
            <person name="Zou Y."/>
            <person name="Wan D."/>
            <person name="Chen J."/>
            <person name="Guo M."/>
            <person name="Zhao J."/>
            <person name="Fang C."/>
            <person name="Yang R."/>
            <person name="Liu F."/>
        </authorList>
    </citation>
    <scope>NUCLEOTIDE SEQUENCE [LARGE SCALE GENOMIC DNA]</scope>
    <source>
        <strain evidence="8">LY-73</strain>
    </source>
</reference>
<dbReference type="InterPro" id="IPR018062">
    <property type="entry name" value="HTH_AraC-typ_CS"/>
</dbReference>
<dbReference type="STRING" id="1231336.L248_2879"/>
<keyword evidence="3" id="KW-0804">Transcription</keyword>
<feature type="domain" description="Response regulatory" evidence="6">
    <location>
        <begin position="1"/>
        <end position="109"/>
    </location>
</feature>
<dbReference type="eggNOG" id="COG4753">
    <property type="taxonomic scope" value="Bacteria"/>
</dbReference>
<dbReference type="SUPFAM" id="SSF52172">
    <property type="entry name" value="CheY-like"/>
    <property type="match status" value="1"/>
</dbReference>
<gene>
    <name evidence="7" type="ORF">L248_2879</name>
</gene>
<dbReference type="PROSITE" id="PS01124">
    <property type="entry name" value="HTH_ARAC_FAMILY_2"/>
    <property type="match status" value="1"/>
</dbReference>
<evidence type="ECO:0000256" key="4">
    <source>
        <dbReference type="PROSITE-ProRule" id="PRU00169"/>
    </source>
</evidence>
<dbReference type="Pfam" id="PF00072">
    <property type="entry name" value="Response_reg"/>
    <property type="match status" value="1"/>
</dbReference>
<keyword evidence="2" id="KW-0238">DNA-binding</keyword>
<dbReference type="SUPFAM" id="SSF46689">
    <property type="entry name" value="Homeodomain-like"/>
    <property type="match status" value="2"/>
</dbReference>
<feature type="domain" description="HTH araC/xylS-type" evidence="5">
    <location>
        <begin position="373"/>
        <end position="471"/>
    </location>
</feature>
<evidence type="ECO:0000256" key="1">
    <source>
        <dbReference type="ARBA" id="ARBA00023015"/>
    </source>
</evidence>
<dbReference type="PROSITE" id="PS50110">
    <property type="entry name" value="RESPONSE_REGULATORY"/>
    <property type="match status" value="1"/>
</dbReference>
<sequence length="477" mass="52403">MILRGMQKVVDWAAAGFTVQATFDSPVEALAYLHTHAVDLIISDMAMPEMDGITFMQQAQGLLPCVAFLVLSGYGDFDYVKASLQLGATDYLRKPVDPKELRAALAKVAAQIQAQAESKQMLVLAQQHLLQQLLDGELAHLTDHEAAVLGLDAAAWGNGLTVIGFMAPAVPALADFLNGHRQPLFLSTDDCFVLCCQGNRRVVQHILRHLPTGADPASTAVVAAPSVHSAAAIHDAFRRVVETIHRLDFYQETTGLTLLAEPEAPTATDLPVPVIEEIRGNVRTAQKDVLLAQVEGIFHVLKARRAPVSYVRQVALLIVVTVAQQYQSGLPNYNGVVAALNSERTWRSLADRVAAVISTLVIDEPGQYGENVAAVLDILRARYQEPLQLNEIADSLHLNRTYLGQLFIKETGKSFAAFLNDWRIEQAKYLLRHSQMDVGSVAAKVGYQNTGYFFRQFRKQLGCSPKEYREQAGRQLV</sequence>
<dbReference type="PANTHER" id="PTHR43280:SF35">
    <property type="entry name" value="RESPONSE REGULATOR"/>
    <property type="match status" value="1"/>
</dbReference>
<dbReference type="SMART" id="SM00342">
    <property type="entry name" value="HTH_ARAC"/>
    <property type="match status" value="1"/>
</dbReference>
<dbReference type="AlphaFoldDB" id="U4TLW1"/>
<feature type="modified residue" description="4-aspartylphosphate" evidence="4">
    <location>
        <position position="44"/>
    </location>
</feature>
<dbReference type="Pfam" id="PF12833">
    <property type="entry name" value="HTH_18"/>
    <property type="match status" value="1"/>
</dbReference>
<evidence type="ECO:0000256" key="2">
    <source>
        <dbReference type="ARBA" id="ARBA00023125"/>
    </source>
</evidence>
<protein>
    <submittedName>
        <fullName evidence="7">Uncharacterized protein</fullName>
    </submittedName>
</protein>
<dbReference type="GO" id="GO:0043565">
    <property type="term" value="F:sequence-specific DNA binding"/>
    <property type="evidence" value="ECO:0007669"/>
    <property type="project" value="InterPro"/>
</dbReference>
<dbReference type="Gene3D" id="3.40.50.2300">
    <property type="match status" value="1"/>
</dbReference>
<evidence type="ECO:0000259" key="5">
    <source>
        <dbReference type="PROSITE" id="PS01124"/>
    </source>
</evidence>
<evidence type="ECO:0000313" key="8">
    <source>
        <dbReference type="Proteomes" id="UP000030647"/>
    </source>
</evidence>
<name>U4TLW1_9LACO</name>
<dbReference type="InterPro" id="IPR011006">
    <property type="entry name" value="CheY-like_superfamily"/>
</dbReference>
<proteinExistence type="predicted"/>
<dbReference type="PANTHER" id="PTHR43280">
    <property type="entry name" value="ARAC-FAMILY TRANSCRIPTIONAL REGULATOR"/>
    <property type="match status" value="1"/>
</dbReference>
<dbReference type="InterPro" id="IPR018060">
    <property type="entry name" value="HTH_AraC"/>
</dbReference>
<dbReference type="InterPro" id="IPR009057">
    <property type="entry name" value="Homeodomain-like_sf"/>
</dbReference>
<dbReference type="HOGENOM" id="CLU_000445_5_0_9"/>
<dbReference type="PROSITE" id="PS00041">
    <property type="entry name" value="HTH_ARAC_FAMILY_1"/>
    <property type="match status" value="1"/>
</dbReference>
<dbReference type="InterPro" id="IPR001789">
    <property type="entry name" value="Sig_transdc_resp-reg_receiver"/>
</dbReference>
<evidence type="ECO:0000313" key="7">
    <source>
        <dbReference type="EMBL" id="ERL65204.1"/>
    </source>
</evidence>
<dbReference type="GO" id="GO:0003700">
    <property type="term" value="F:DNA-binding transcription factor activity"/>
    <property type="evidence" value="ECO:0007669"/>
    <property type="project" value="InterPro"/>
</dbReference>
<evidence type="ECO:0000259" key="6">
    <source>
        <dbReference type="PROSITE" id="PS50110"/>
    </source>
</evidence>
<keyword evidence="4" id="KW-0597">Phosphoprotein</keyword>
<dbReference type="Proteomes" id="UP000030647">
    <property type="component" value="Unassembled WGS sequence"/>
</dbReference>
<dbReference type="GO" id="GO:0000160">
    <property type="term" value="P:phosphorelay signal transduction system"/>
    <property type="evidence" value="ECO:0007669"/>
    <property type="project" value="InterPro"/>
</dbReference>
<evidence type="ECO:0000256" key="3">
    <source>
        <dbReference type="ARBA" id="ARBA00023163"/>
    </source>
</evidence>